<gene>
    <name evidence="1" type="ORF">M6B38_230435</name>
</gene>
<name>A0AAX6DSL9_IRIPA</name>
<dbReference type="AlphaFoldDB" id="A0AAX6DSL9"/>
<dbReference type="EMBL" id="JANAVB010042083">
    <property type="protein sequence ID" value="KAJ6794764.1"/>
    <property type="molecule type" value="Genomic_DNA"/>
</dbReference>
<evidence type="ECO:0000313" key="1">
    <source>
        <dbReference type="EMBL" id="KAJ6794764.1"/>
    </source>
</evidence>
<accession>A0AAX6DSL9</accession>
<evidence type="ECO:0000313" key="2">
    <source>
        <dbReference type="Proteomes" id="UP001140949"/>
    </source>
</evidence>
<comment type="caution">
    <text evidence="1">The sequence shown here is derived from an EMBL/GenBank/DDBJ whole genome shotgun (WGS) entry which is preliminary data.</text>
</comment>
<organism evidence="1 2">
    <name type="scientific">Iris pallida</name>
    <name type="common">Sweet iris</name>
    <dbReference type="NCBI Taxonomy" id="29817"/>
    <lineage>
        <taxon>Eukaryota</taxon>
        <taxon>Viridiplantae</taxon>
        <taxon>Streptophyta</taxon>
        <taxon>Embryophyta</taxon>
        <taxon>Tracheophyta</taxon>
        <taxon>Spermatophyta</taxon>
        <taxon>Magnoliopsida</taxon>
        <taxon>Liliopsida</taxon>
        <taxon>Asparagales</taxon>
        <taxon>Iridaceae</taxon>
        <taxon>Iridoideae</taxon>
        <taxon>Irideae</taxon>
        <taxon>Iris</taxon>
    </lineage>
</organism>
<sequence length="93" mass="10248">MHLLSRSASLWLGRGHMSSAGFSARIAGLLFFYDTGLLKSCRLLSTESNRVDEPLKVEEAETIKVPPPPSEKIREFVRMAEIKSAIKMGGNGQ</sequence>
<proteinExistence type="predicted"/>
<reference evidence="1" key="1">
    <citation type="journal article" date="2023" name="GigaByte">
        <title>Genome assembly of the bearded iris, Iris pallida Lam.</title>
        <authorList>
            <person name="Bruccoleri R.E."/>
            <person name="Oakeley E.J."/>
            <person name="Faust A.M.E."/>
            <person name="Altorfer M."/>
            <person name="Dessus-Babus S."/>
            <person name="Burckhardt D."/>
            <person name="Oertli M."/>
            <person name="Naumann U."/>
            <person name="Petersen F."/>
            <person name="Wong J."/>
        </authorList>
    </citation>
    <scope>NUCLEOTIDE SEQUENCE</scope>
    <source>
        <strain evidence="1">GSM-AAB239-AS_SAM_17_03QT</strain>
    </source>
</reference>
<protein>
    <submittedName>
        <fullName evidence="1">Phosducin-like protein 3</fullName>
    </submittedName>
</protein>
<dbReference type="Proteomes" id="UP001140949">
    <property type="component" value="Unassembled WGS sequence"/>
</dbReference>
<reference evidence="1" key="2">
    <citation type="submission" date="2023-04" db="EMBL/GenBank/DDBJ databases">
        <authorList>
            <person name="Bruccoleri R.E."/>
            <person name="Oakeley E.J."/>
            <person name="Faust A.-M."/>
            <person name="Dessus-Babus S."/>
            <person name="Altorfer M."/>
            <person name="Burckhardt D."/>
            <person name="Oertli M."/>
            <person name="Naumann U."/>
            <person name="Petersen F."/>
            <person name="Wong J."/>
        </authorList>
    </citation>
    <scope>NUCLEOTIDE SEQUENCE</scope>
    <source>
        <strain evidence="1">GSM-AAB239-AS_SAM_17_03QT</strain>
        <tissue evidence="1">Leaf</tissue>
    </source>
</reference>
<keyword evidence="2" id="KW-1185">Reference proteome</keyword>